<feature type="signal peptide" evidence="2">
    <location>
        <begin position="1"/>
        <end position="21"/>
    </location>
</feature>
<gene>
    <name evidence="3" type="ORF">DXH78_12515</name>
</gene>
<dbReference type="AlphaFoldDB" id="A0A371BD51"/>
<dbReference type="PANTHER" id="PTHR46580">
    <property type="entry name" value="SENSOR KINASE-RELATED"/>
    <property type="match status" value="1"/>
</dbReference>
<dbReference type="InterPro" id="IPR013517">
    <property type="entry name" value="FG-GAP"/>
</dbReference>
<evidence type="ECO:0000313" key="3">
    <source>
        <dbReference type="EMBL" id="RDV05323.1"/>
    </source>
</evidence>
<reference evidence="4" key="1">
    <citation type="submission" date="2018-08" db="EMBL/GenBank/DDBJ databases">
        <authorList>
            <person name="Kim S.-J."/>
            <person name="Jung G.-Y."/>
        </authorList>
    </citation>
    <scope>NUCLEOTIDE SEQUENCE [LARGE SCALE GENOMIC DNA]</scope>
    <source>
        <strain evidence="4">GY_H</strain>
    </source>
</reference>
<organism evidence="3 4">
    <name type="scientific">Undibacter mobilis</name>
    <dbReference type="NCBI Taxonomy" id="2292256"/>
    <lineage>
        <taxon>Bacteria</taxon>
        <taxon>Pseudomonadati</taxon>
        <taxon>Pseudomonadota</taxon>
        <taxon>Alphaproteobacteria</taxon>
        <taxon>Hyphomicrobiales</taxon>
        <taxon>Nitrobacteraceae</taxon>
        <taxon>Undibacter</taxon>
    </lineage>
</organism>
<name>A0A371BD51_9BRAD</name>
<dbReference type="EMBL" id="QRGO01000001">
    <property type="protein sequence ID" value="RDV05323.1"/>
    <property type="molecule type" value="Genomic_DNA"/>
</dbReference>
<protein>
    <submittedName>
        <fullName evidence="3">VCBS repeat-containing protein</fullName>
    </submittedName>
</protein>
<feature type="chain" id="PRO_5016886766" evidence="2">
    <location>
        <begin position="22"/>
        <end position="331"/>
    </location>
</feature>
<dbReference type="OrthoDB" id="58662at2"/>
<keyword evidence="4" id="KW-1185">Reference proteome</keyword>
<comment type="caution">
    <text evidence="3">The sequence shown here is derived from an EMBL/GenBank/DDBJ whole genome shotgun (WGS) entry which is preliminary data.</text>
</comment>
<accession>A0A371BD51</accession>
<dbReference type="SUPFAM" id="SSF69318">
    <property type="entry name" value="Integrin alpha N-terminal domain"/>
    <property type="match status" value="1"/>
</dbReference>
<proteinExistence type="predicted"/>
<dbReference type="InterPro" id="IPR028994">
    <property type="entry name" value="Integrin_alpha_N"/>
</dbReference>
<dbReference type="Pfam" id="PF13517">
    <property type="entry name" value="FG-GAP_3"/>
    <property type="match status" value="1"/>
</dbReference>
<keyword evidence="1 2" id="KW-0732">Signal</keyword>
<sequence>MRMLRGLLVVFLIAHAAVARAAEWHAEVINTPARVTAIDTVDGKPRVLAGGLWYDIDMRGGKPRLVFLDEMRRPQLPADALPGGSVATGTRDIARAWLAAPTTRYKHTVLGDDIEAGSIVIETAAGVRHTVTLGDDAVFEDLAPRLADLDGDGRDEIVVVKSYLKRGAALAVIAQRNGRYGIVAETPPLGAPNRWLNPAGIADFTGDGKIDIALVRQPHVVGSLELWTYDNGRLRQAANLGGFSNHVAGSSALNLSAVADIDGDGTPDLALPALDLGRLRIVSFKPAAREIASIPLPSTVAGNIGVIAREHAPPAFAVALADGTLVVVRND</sequence>
<dbReference type="Proteomes" id="UP000263993">
    <property type="component" value="Unassembled WGS sequence"/>
</dbReference>
<evidence type="ECO:0000256" key="2">
    <source>
        <dbReference type="SAM" id="SignalP"/>
    </source>
</evidence>
<evidence type="ECO:0000256" key="1">
    <source>
        <dbReference type="ARBA" id="ARBA00022729"/>
    </source>
</evidence>
<dbReference type="Gene3D" id="2.130.10.130">
    <property type="entry name" value="Integrin alpha, N-terminal"/>
    <property type="match status" value="1"/>
</dbReference>
<evidence type="ECO:0000313" key="4">
    <source>
        <dbReference type="Proteomes" id="UP000263993"/>
    </source>
</evidence>
<dbReference type="RefSeq" id="WP_115517349.1">
    <property type="nucleotide sequence ID" value="NZ_QRGO01000001.1"/>
</dbReference>